<evidence type="ECO:0000259" key="1">
    <source>
        <dbReference type="PROSITE" id="PS50836"/>
    </source>
</evidence>
<dbReference type="Proteomes" id="UP000708208">
    <property type="component" value="Unassembled WGS sequence"/>
</dbReference>
<dbReference type="PROSITE" id="PS50836">
    <property type="entry name" value="DOMON"/>
    <property type="match status" value="1"/>
</dbReference>
<dbReference type="Pfam" id="PF03351">
    <property type="entry name" value="DOMON"/>
    <property type="match status" value="1"/>
</dbReference>
<dbReference type="EMBL" id="CAJVCH010160222">
    <property type="protein sequence ID" value="CAG7728222.1"/>
    <property type="molecule type" value="Genomic_DNA"/>
</dbReference>
<sequence>MQIPGARDRIRVFGFYSASIRREKAVKLAREETIGPGYKVRWEVNNETITFDIEANTTGYVGLGFNKNGSMTNADIVMGGVDDRDNSTYFYDMHAVGFSRPIEDEHQDYKLLNLTQLNGVTRLRFSRNLITGDPQDTDIKLEDTYFIWATGLSDNIGYHGGNRGKFAVNILAHAKTTTSEQKRGKILRTFKSNKKHIIKENKTI</sequence>
<dbReference type="GO" id="GO:0005615">
    <property type="term" value="C:extracellular space"/>
    <property type="evidence" value="ECO:0007669"/>
    <property type="project" value="TreeGrafter"/>
</dbReference>
<dbReference type="PANTHER" id="PTHR10157">
    <property type="entry name" value="DOPAMINE BETA HYDROXYLASE RELATED"/>
    <property type="match status" value="1"/>
</dbReference>
<evidence type="ECO:0000313" key="3">
    <source>
        <dbReference type="Proteomes" id="UP000708208"/>
    </source>
</evidence>
<dbReference type="CDD" id="cd09631">
    <property type="entry name" value="DOMON_DOH"/>
    <property type="match status" value="1"/>
</dbReference>
<name>A0A8J2P6Y0_9HEXA</name>
<organism evidence="2 3">
    <name type="scientific">Allacma fusca</name>
    <dbReference type="NCBI Taxonomy" id="39272"/>
    <lineage>
        <taxon>Eukaryota</taxon>
        <taxon>Metazoa</taxon>
        <taxon>Ecdysozoa</taxon>
        <taxon>Arthropoda</taxon>
        <taxon>Hexapoda</taxon>
        <taxon>Collembola</taxon>
        <taxon>Symphypleona</taxon>
        <taxon>Sminthuridae</taxon>
        <taxon>Allacma</taxon>
    </lineage>
</organism>
<dbReference type="GO" id="GO:0004500">
    <property type="term" value="F:dopamine beta-monooxygenase activity"/>
    <property type="evidence" value="ECO:0007669"/>
    <property type="project" value="InterPro"/>
</dbReference>
<keyword evidence="3" id="KW-1185">Reference proteome</keyword>
<accession>A0A8J2P6Y0</accession>
<reference evidence="2" key="1">
    <citation type="submission" date="2021-06" db="EMBL/GenBank/DDBJ databases">
        <authorList>
            <person name="Hodson N. C."/>
            <person name="Mongue J. A."/>
            <person name="Jaron S. K."/>
        </authorList>
    </citation>
    <scope>NUCLEOTIDE SEQUENCE</scope>
</reference>
<dbReference type="AlphaFoldDB" id="A0A8J2P6Y0"/>
<dbReference type="GO" id="GO:0042420">
    <property type="term" value="P:dopamine catabolic process"/>
    <property type="evidence" value="ECO:0007669"/>
    <property type="project" value="TreeGrafter"/>
</dbReference>
<dbReference type="InterPro" id="IPR045266">
    <property type="entry name" value="DOH_DOMON"/>
</dbReference>
<dbReference type="GO" id="GO:0005507">
    <property type="term" value="F:copper ion binding"/>
    <property type="evidence" value="ECO:0007669"/>
    <property type="project" value="TreeGrafter"/>
</dbReference>
<protein>
    <recommendedName>
        <fullName evidence="1">DOMON domain-containing protein</fullName>
    </recommendedName>
</protein>
<dbReference type="GO" id="GO:0006589">
    <property type="term" value="P:octopamine biosynthetic process"/>
    <property type="evidence" value="ECO:0007669"/>
    <property type="project" value="TreeGrafter"/>
</dbReference>
<dbReference type="InterPro" id="IPR000945">
    <property type="entry name" value="DBH-like"/>
</dbReference>
<dbReference type="OrthoDB" id="19261at2759"/>
<comment type="caution">
    <text evidence="2">The sequence shown here is derived from an EMBL/GenBank/DDBJ whole genome shotgun (WGS) entry which is preliminary data.</text>
</comment>
<gene>
    <name evidence="2" type="ORF">AFUS01_LOCUS17019</name>
</gene>
<dbReference type="SMART" id="SM00664">
    <property type="entry name" value="DoH"/>
    <property type="match status" value="1"/>
</dbReference>
<evidence type="ECO:0000313" key="2">
    <source>
        <dbReference type="EMBL" id="CAG7728222.1"/>
    </source>
</evidence>
<feature type="domain" description="DOMON" evidence="1">
    <location>
        <begin position="36"/>
        <end position="151"/>
    </location>
</feature>
<dbReference type="InterPro" id="IPR005018">
    <property type="entry name" value="DOMON_domain"/>
</dbReference>
<dbReference type="GO" id="GO:0042421">
    <property type="term" value="P:norepinephrine biosynthetic process"/>
    <property type="evidence" value="ECO:0007669"/>
    <property type="project" value="TreeGrafter"/>
</dbReference>
<dbReference type="GO" id="GO:0030667">
    <property type="term" value="C:secretory granule membrane"/>
    <property type="evidence" value="ECO:0007669"/>
    <property type="project" value="TreeGrafter"/>
</dbReference>
<proteinExistence type="predicted"/>
<dbReference type="PANTHER" id="PTHR10157:SF31">
    <property type="entry name" value="DBH-LIKE MONOOXYGENASE PROTEIN 2-RELATED"/>
    <property type="match status" value="1"/>
</dbReference>